<gene>
    <name evidence="2" type="ORF">COCNU_01G019790</name>
</gene>
<evidence type="ECO:0000256" key="1">
    <source>
        <dbReference type="SAM" id="MobiDB-lite"/>
    </source>
</evidence>
<evidence type="ECO:0000313" key="2">
    <source>
        <dbReference type="EMBL" id="KAG1328045.1"/>
    </source>
</evidence>
<protein>
    <submittedName>
        <fullName evidence="2">Uncharacterized protein</fullName>
    </submittedName>
</protein>
<feature type="region of interest" description="Disordered" evidence="1">
    <location>
        <begin position="1"/>
        <end position="36"/>
    </location>
</feature>
<dbReference type="AlphaFoldDB" id="A0A8K0MW25"/>
<reference evidence="2" key="2">
    <citation type="submission" date="2019-07" db="EMBL/GenBank/DDBJ databases">
        <authorList>
            <person name="Yang Y."/>
            <person name="Bocs S."/>
            <person name="Baudouin L."/>
        </authorList>
    </citation>
    <scope>NUCLEOTIDE SEQUENCE</scope>
    <source>
        <tissue evidence="2">Spear leaf of Hainan Tall coconut</tissue>
    </source>
</reference>
<dbReference type="EMBL" id="CM017872">
    <property type="protein sequence ID" value="KAG1328045.1"/>
    <property type="molecule type" value="Genomic_DNA"/>
</dbReference>
<reference evidence="2" key="1">
    <citation type="journal article" date="2017" name="Gigascience">
        <title>The genome draft of coconut (Cocos nucifera).</title>
        <authorList>
            <person name="Xiao Y."/>
            <person name="Xu P."/>
            <person name="Fan H."/>
            <person name="Baudouin L."/>
            <person name="Xia W."/>
            <person name="Bocs S."/>
            <person name="Xu J."/>
            <person name="Li Q."/>
            <person name="Guo A."/>
            <person name="Zhou L."/>
            <person name="Li J."/>
            <person name="Wu Y."/>
            <person name="Ma Z."/>
            <person name="Armero A."/>
            <person name="Issali A.E."/>
            <person name="Liu N."/>
            <person name="Peng M."/>
            <person name="Yang Y."/>
        </authorList>
    </citation>
    <scope>NUCLEOTIDE SEQUENCE</scope>
    <source>
        <tissue evidence="2">Spear leaf of Hainan Tall coconut</tissue>
    </source>
</reference>
<dbReference type="Proteomes" id="UP000797356">
    <property type="component" value="Chromosome 1"/>
</dbReference>
<comment type="caution">
    <text evidence="2">The sequence shown here is derived from an EMBL/GenBank/DDBJ whole genome shotgun (WGS) entry which is preliminary data.</text>
</comment>
<keyword evidence="3" id="KW-1185">Reference proteome</keyword>
<sequence>MQRVQGLTEMVQAMRQPPTMTPPRNPPSGCQEPISRKSIWASMPVAVRKKKQRVEDPSSDYSSPLKETFSICSRKLSKVCDRDDVLNHKLREMDQQIEELGHVAPAHHNDVCTDFSLSLNYARAHSTELQAPST</sequence>
<proteinExistence type="predicted"/>
<accession>A0A8K0MW25</accession>
<organism evidence="2 3">
    <name type="scientific">Cocos nucifera</name>
    <name type="common">Coconut palm</name>
    <dbReference type="NCBI Taxonomy" id="13894"/>
    <lineage>
        <taxon>Eukaryota</taxon>
        <taxon>Viridiplantae</taxon>
        <taxon>Streptophyta</taxon>
        <taxon>Embryophyta</taxon>
        <taxon>Tracheophyta</taxon>
        <taxon>Spermatophyta</taxon>
        <taxon>Magnoliopsida</taxon>
        <taxon>Liliopsida</taxon>
        <taxon>Arecaceae</taxon>
        <taxon>Arecoideae</taxon>
        <taxon>Cocoseae</taxon>
        <taxon>Attaleinae</taxon>
        <taxon>Cocos</taxon>
    </lineage>
</organism>
<evidence type="ECO:0000313" key="3">
    <source>
        <dbReference type="Proteomes" id="UP000797356"/>
    </source>
</evidence>
<name>A0A8K0MW25_COCNU</name>